<accession>A0ABQ4XU91</accession>
<proteinExistence type="predicted"/>
<gene>
    <name evidence="1" type="ORF">Tco_0682960</name>
</gene>
<organism evidence="1 2">
    <name type="scientific">Tanacetum coccineum</name>
    <dbReference type="NCBI Taxonomy" id="301880"/>
    <lineage>
        <taxon>Eukaryota</taxon>
        <taxon>Viridiplantae</taxon>
        <taxon>Streptophyta</taxon>
        <taxon>Embryophyta</taxon>
        <taxon>Tracheophyta</taxon>
        <taxon>Spermatophyta</taxon>
        <taxon>Magnoliopsida</taxon>
        <taxon>eudicotyledons</taxon>
        <taxon>Gunneridae</taxon>
        <taxon>Pentapetalae</taxon>
        <taxon>asterids</taxon>
        <taxon>campanulids</taxon>
        <taxon>Asterales</taxon>
        <taxon>Asteraceae</taxon>
        <taxon>Asteroideae</taxon>
        <taxon>Anthemideae</taxon>
        <taxon>Anthemidinae</taxon>
        <taxon>Tanacetum</taxon>
    </lineage>
</organism>
<keyword evidence="2" id="KW-1185">Reference proteome</keyword>
<evidence type="ECO:0000313" key="2">
    <source>
        <dbReference type="Proteomes" id="UP001151760"/>
    </source>
</evidence>
<comment type="caution">
    <text evidence="1">The sequence shown here is derived from an EMBL/GenBank/DDBJ whole genome shotgun (WGS) entry which is preliminary data.</text>
</comment>
<dbReference type="EMBL" id="BQNB010009787">
    <property type="protein sequence ID" value="GJS68395.1"/>
    <property type="molecule type" value="Genomic_DNA"/>
</dbReference>
<sequence>MKKADEEAKLLAMSKPELIKVVHEKASKAGIDPKILKSAKGGQEFKKIQDAKMKGGKEKSWNWSLSLPMGVPFVNNMVIEEPEYGMFFIDVFGNEAF</sequence>
<evidence type="ECO:0000313" key="1">
    <source>
        <dbReference type="EMBL" id="GJS68395.1"/>
    </source>
</evidence>
<reference evidence="1" key="2">
    <citation type="submission" date="2022-01" db="EMBL/GenBank/DDBJ databases">
        <authorList>
            <person name="Yamashiro T."/>
            <person name="Shiraishi A."/>
            <person name="Satake H."/>
            <person name="Nakayama K."/>
        </authorList>
    </citation>
    <scope>NUCLEOTIDE SEQUENCE</scope>
</reference>
<protein>
    <submittedName>
        <fullName evidence="1">Uncharacterized protein</fullName>
    </submittedName>
</protein>
<reference evidence="1" key="1">
    <citation type="journal article" date="2022" name="Int. J. Mol. Sci.">
        <title>Draft Genome of Tanacetum Coccineum: Genomic Comparison of Closely Related Tanacetum-Family Plants.</title>
        <authorList>
            <person name="Yamashiro T."/>
            <person name="Shiraishi A."/>
            <person name="Nakayama K."/>
            <person name="Satake H."/>
        </authorList>
    </citation>
    <scope>NUCLEOTIDE SEQUENCE</scope>
</reference>
<name>A0ABQ4XU91_9ASTR</name>
<dbReference type="Proteomes" id="UP001151760">
    <property type="component" value="Unassembled WGS sequence"/>
</dbReference>